<organism evidence="2 3">
    <name type="scientific">Solirubrobacter phytolaccae</name>
    <dbReference type="NCBI Taxonomy" id="1404360"/>
    <lineage>
        <taxon>Bacteria</taxon>
        <taxon>Bacillati</taxon>
        <taxon>Actinomycetota</taxon>
        <taxon>Thermoleophilia</taxon>
        <taxon>Solirubrobacterales</taxon>
        <taxon>Solirubrobacteraceae</taxon>
        <taxon>Solirubrobacter</taxon>
    </lineage>
</organism>
<dbReference type="AlphaFoldDB" id="A0A9X3N747"/>
<accession>A0A9X3N747</accession>
<sequence>MSARLVDRIAPQPGHTILDLAAGLGDTGFLAAELIQPGGTLITSDFAPEMLTAAQRRAPANIDVRFKQIDLGAPIDIQAASVDGVLCRWGYMLLDDPEFALRETRRILKHDAPVALAAWTGPDDNLWSVLPVRILQNRGILDPDQPGPGQFAWANPNDIEDTMATAGFIEPSIEAVDFTMRYEDVDDWWVAQTKLSTRTADADARLDFATRSDVLAELEEAAQPFTQPDDSLIIPARTWVATATA</sequence>
<proteinExistence type="predicted"/>
<name>A0A9X3N747_9ACTN</name>
<gene>
    <name evidence="2" type="ORF">OJ997_11760</name>
</gene>
<keyword evidence="2" id="KW-0489">Methyltransferase</keyword>
<dbReference type="CDD" id="cd02440">
    <property type="entry name" value="AdoMet_MTases"/>
    <property type="match status" value="1"/>
</dbReference>
<dbReference type="GO" id="GO:0008757">
    <property type="term" value="F:S-adenosylmethionine-dependent methyltransferase activity"/>
    <property type="evidence" value="ECO:0007669"/>
    <property type="project" value="InterPro"/>
</dbReference>
<protein>
    <submittedName>
        <fullName evidence="2">Class I SAM-dependent methyltransferase</fullName>
    </submittedName>
</protein>
<dbReference type="Pfam" id="PF08241">
    <property type="entry name" value="Methyltransf_11"/>
    <property type="match status" value="1"/>
</dbReference>
<dbReference type="Proteomes" id="UP001147653">
    <property type="component" value="Unassembled WGS sequence"/>
</dbReference>
<dbReference type="InterPro" id="IPR013216">
    <property type="entry name" value="Methyltransf_11"/>
</dbReference>
<dbReference type="Gene3D" id="3.40.50.150">
    <property type="entry name" value="Vaccinia Virus protein VP39"/>
    <property type="match status" value="1"/>
</dbReference>
<dbReference type="EMBL" id="JAPDDP010000017">
    <property type="protein sequence ID" value="MDA0180973.1"/>
    <property type="molecule type" value="Genomic_DNA"/>
</dbReference>
<feature type="domain" description="Methyltransferase type 11" evidence="1">
    <location>
        <begin position="21"/>
        <end position="111"/>
    </location>
</feature>
<evidence type="ECO:0000313" key="2">
    <source>
        <dbReference type="EMBL" id="MDA0180973.1"/>
    </source>
</evidence>
<reference evidence="2" key="1">
    <citation type="submission" date="2022-10" db="EMBL/GenBank/DDBJ databases">
        <title>The WGS of Solirubrobacter phytolaccae KCTC 29190.</title>
        <authorList>
            <person name="Jiang Z."/>
        </authorList>
    </citation>
    <scope>NUCLEOTIDE SEQUENCE</scope>
    <source>
        <strain evidence="2">KCTC 29190</strain>
    </source>
</reference>
<evidence type="ECO:0000259" key="1">
    <source>
        <dbReference type="Pfam" id="PF08241"/>
    </source>
</evidence>
<dbReference type="GO" id="GO:0032259">
    <property type="term" value="P:methylation"/>
    <property type="evidence" value="ECO:0007669"/>
    <property type="project" value="UniProtKB-KW"/>
</dbReference>
<dbReference type="InterPro" id="IPR029063">
    <property type="entry name" value="SAM-dependent_MTases_sf"/>
</dbReference>
<keyword evidence="2" id="KW-0808">Transferase</keyword>
<dbReference type="RefSeq" id="WP_270025284.1">
    <property type="nucleotide sequence ID" value="NZ_JAPDDP010000017.1"/>
</dbReference>
<evidence type="ECO:0000313" key="3">
    <source>
        <dbReference type="Proteomes" id="UP001147653"/>
    </source>
</evidence>
<dbReference type="SUPFAM" id="SSF53335">
    <property type="entry name" value="S-adenosyl-L-methionine-dependent methyltransferases"/>
    <property type="match status" value="1"/>
</dbReference>
<keyword evidence="3" id="KW-1185">Reference proteome</keyword>
<comment type="caution">
    <text evidence="2">The sequence shown here is derived from an EMBL/GenBank/DDBJ whole genome shotgun (WGS) entry which is preliminary data.</text>
</comment>